<reference evidence="2" key="1">
    <citation type="journal article" date="2022" name="Int. J. Mol. Sci.">
        <title>Draft Genome of Tanacetum Coccineum: Genomic Comparison of Closely Related Tanacetum-Family Plants.</title>
        <authorList>
            <person name="Yamashiro T."/>
            <person name="Shiraishi A."/>
            <person name="Nakayama K."/>
            <person name="Satake H."/>
        </authorList>
    </citation>
    <scope>NUCLEOTIDE SEQUENCE</scope>
</reference>
<reference evidence="2" key="2">
    <citation type="submission" date="2022-01" db="EMBL/GenBank/DDBJ databases">
        <authorList>
            <person name="Yamashiro T."/>
            <person name="Shiraishi A."/>
            <person name="Satake H."/>
            <person name="Nakayama K."/>
        </authorList>
    </citation>
    <scope>NUCLEOTIDE SEQUENCE</scope>
</reference>
<gene>
    <name evidence="2" type="ORF">Tco_1093302</name>
</gene>
<protein>
    <submittedName>
        <fullName evidence="2">Ribonuclease H-like domain-containing protein</fullName>
    </submittedName>
</protein>
<evidence type="ECO:0000313" key="3">
    <source>
        <dbReference type="Proteomes" id="UP001151760"/>
    </source>
</evidence>
<feature type="region of interest" description="Disordered" evidence="1">
    <location>
        <begin position="138"/>
        <end position="186"/>
    </location>
</feature>
<dbReference type="InterPro" id="IPR036397">
    <property type="entry name" value="RNaseH_sf"/>
</dbReference>
<dbReference type="InterPro" id="IPR012337">
    <property type="entry name" value="RNaseH-like_sf"/>
</dbReference>
<dbReference type="SUPFAM" id="SSF53098">
    <property type="entry name" value="Ribonuclease H-like"/>
    <property type="match status" value="1"/>
</dbReference>
<dbReference type="Gene3D" id="3.30.420.10">
    <property type="entry name" value="Ribonuclease H-like superfamily/Ribonuclease H"/>
    <property type="match status" value="1"/>
</dbReference>
<sequence length="631" mass="72310">METKDTLSSCSDLGEQEIQQLQNQAKILKKNPLNKLNALKTTIQHLSSSNSSIYHKFREAFHRLFNADVGTFKDVLSRNMQNLERQLNKETLHKKDSNSGLSMIKVQKLLDSRVPRERDRIQEVKAFKVLCSRDTDSSGIVSDKGNDQSLENHSNTSRDESSRSRNECNDKRTYGDDTDIRPSYDTKPMVEVPYTAEYNVFAVDTQHSKQPECIINTCVVEKVDNNVIPDSSNMCGNEIQTDQNAVECDDECVALAKTSRTLGESNNIRDSCLVALQNKQTGFERYKNLNDCIVDDEKLEHKLNETLGLLAQKYIDIKEGLKLKASIFQLSKEKHDELVKQSLLTKSHYEGLVKEKTKIPIGQRFSPNKSSNVYLKTRPPRSGFTWKPTGRIFTQVGLKWIPIRKSVETRYNTNDSASPLGKKTHNPKLLLCKLFFFELQSEASKVINTPTERLRGFKKQLERKEDNGLTSETLRIALTARDSREEIGEDHYGLPIREDYKMESFARLYINKIVARNGCLCQSYLIVTVIFTSRFWQLLHKPLGTRLDMSTAYHPQTDGQSKRTMKTLKDMHSACTIDFEGNWDTHLPLVEFPYNNGYHLSVNCAPFEALYGRRCRLGKAWYVSVREASFH</sequence>
<dbReference type="PANTHER" id="PTHR45835:SF99">
    <property type="entry name" value="CHROMO DOMAIN-CONTAINING PROTEIN-RELATED"/>
    <property type="match status" value="1"/>
</dbReference>
<accession>A0ABQ5IDP1</accession>
<dbReference type="PANTHER" id="PTHR45835">
    <property type="entry name" value="YALI0A06105P"/>
    <property type="match status" value="1"/>
</dbReference>
<comment type="caution">
    <text evidence="2">The sequence shown here is derived from an EMBL/GenBank/DDBJ whole genome shotgun (WGS) entry which is preliminary data.</text>
</comment>
<evidence type="ECO:0000313" key="2">
    <source>
        <dbReference type="EMBL" id="GJT97784.1"/>
    </source>
</evidence>
<name>A0ABQ5IDP1_9ASTR</name>
<proteinExistence type="predicted"/>
<dbReference type="Proteomes" id="UP001151760">
    <property type="component" value="Unassembled WGS sequence"/>
</dbReference>
<feature type="compositionally biased region" description="Basic and acidic residues" evidence="1">
    <location>
        <begin position="156"/>
        <end position="184"/>
    </location>
</feature>
<keyword evidence="3" id="KW-1185">Reference proteome</keyword>
<organism evidence="2 3">
    <name type="scientific">Tanacetum coccineum</name>
    <dbReference type="NCBI Taxonomy" id="301880"/>
    <lineage>
        <taxon>Eukaryota</taxon>
        <taxon>Viridiplantae</taxon>
        <taxon>Streptophyta</taxon>
        <taxon>Embryophyta</taxon>
        <taxon>Tracheophyta</taxon>
        <taxon>Spermatophyta</taxon>
        <taxon>Magnoliopsida</taxon>
        <taxon>eudicotyledons</taxon>
        <taxon>Gunneridae</taxon>
        <taxon>Pentapetalae</taxon>
        <taxon>asterids</taxon>
        <taxon>campanulids</taxon>
        <taxon>Asterales</taxon>
        <taxon>Asteraceae</taxon>
        <taxon>Asteroideae</taxon>
        <taxon>Anthemideae</taxon>
        <taxon>Anthemidinae</taxon>
        <taxon>Tanacetum</taxon>
    </lineage>
</organism>
<evidence type="ECO:0000256" key="1">
    <source>
        <dbReference type="SAM" id="MobiDB-lite"/>
    </source>
</evidence>
<dbReference type="EMBL" id="BQNB010020613">
    <property type="protein sequence ID" value="GJT97784.1"/>
    <property type="molecule type" value="Genomic_DNA"/>
</dbReference>